<dbReference type="Proteomes" id="UP000242814">
    <property type="component" value="Unassembled WGS sequence"/>
</dbReference>
<reference evidence="1 2" key="1">
    <citation type="submission" date="2016-06" db="EMBL/GenBank/DDBJ databases">
        <authorList>
            <person name="Kjaerup R.B."/>
            <person name="Dalgaard T.S."/>
            <person name="Juul-Madsen H.R."/>
        </authorList>
    </citation>
    <scope>NUCLEOTIDE SEQUENCE [LARGE SCALE GENOMIC DNA]</scope>
    <source>
        <strain evidence="1 2">Pb300</strain>
    </source>
</reference>
<comment type="caution">
    <text evidence="1">The sequence shown here is derived from an EMBL/GenBank/DDBJ whole genome shotgun (WGS) entry which is preliminary data.</text>
</comment>
<evidence type="ECO:0000313" key="2">
    <source>
        <dbReference type="Proteomes" id="UP000242814"/>
    </source>
</evidence>
<dbReference type="VEuPathDB" id="FungiDB:PADG_01196"/>
<dbReference type="AlphaFoldDB" id="A0A1D2JLN5"/>
<proteinExistence type="predicted"/>
<dbReference type="EMBL" id="LZYO01000033">
    <property type="protein sequence ID" value="ODH41435.1"/>
    <property type="molecule type" value="Genomic_DNA"/>
</dbReference>
<accession>A0A1D2JLN5</accession>
<name>A0A1D2JLN5_PARBR</name>
<gene>
    <name evidence="1" type="ORF">ACO22_01396</name>
</gene>
<organism evidence="1 2">
    <name type="scientific">Paracoccidioides brasiliensis</name>
    <dbReference type="NCBI Taxonomy" id="121759"/>
    <lineage>
        <taxon>Eukaryota</taxon>
        <taxon>Fungi</taxon>
        <taxon>Dikarya</taxon>
        <taxon>Ascomycota</taxon>
        <taxon>Pezizomycotina</taxon>
        <taxon>Eurotiomycetes</taxon>
        <taxon>Eurotiomycetidae</taxon>
        <taxon>Onygenales</taxon>
        <taxon>Ajellomycetaceae</taxon>
        <taxon>Paracoccidioides</taxon>
    </lineage>
</organism>
<dbReference type="VEuPathDB" id="FungiDB:PABG_07682"/>
<evidence type="ECO:0000313" key="1">
    <source>
        <dbReference type="EMBL" id="ODH41435.1"/>
    </source>
</evidence>
<protein>
    <submittedName>
        <fullName evidence="1">Uncharacterized protein</fullName>
    </submittedName>
</protein>
<sequence length="166" mass="18259">MRPGLLDVYRDHVEAATPATDKKPPKRFLVEPRKVSSIHTVGLSQENAQLDIVPMMSCTKCELAVNTSIKTSSMKDCPYNHRLVDTKSILPAVQKVVAGSSQMQDIIKVSKFFEDSWEIEDILVDMLVSESLEDDISIAQNFLAQVGASPVSALTAFAGAPLLERR</sequence>